<dbReference type="Gene3D" id="3.60.15.10">
    <property type="entry name" value="Ribonuclease Z/Hydroxyacylglutathione hydrolase-like"/>
    <property type="match status" value="2"/>
</dbReference>
<name>A0ABV9FFI6_9BACL</name>
<evidence type="ECO:0000256" key="3">
    <source>
        <dbReference type="ARBA" id="ARBA00048505"/>
    </source>
</evidence>
<comment type="caution">
    <text evidence="5">The sequence shown here is derived from an EMBL/GenBank/DDBJ whole genome shotgun (WGS) entry which is preliminary data.</text>
</comment>
<dbReference type="SUPFAM" id="SSF56281">
    <property type="entry name" value="Metallo-hydrolase/oxidoreductase"/>
    <property type="match status" value="2"/>
</dbReference>
<evidence type="ECO:0000256" key="2">
    <source>
        <dbReference type="ARBA" id="ARBA00034301"/>
    </source>
</evidence>
<dbReference type="PANTHER" id="PTHR42951">
    <property type="entry name" value="METALLO-BETA-LACTAMASE DOMAIN-CONTAINING"/>
    <property type="match status" value="1"/>
</dbReference>
<dbReference type="InterPro" id="IPR036866">
    <property type="entry name" value="RibonucZ/Hydroxyglut_hydro"/>
</dbReference>
<dbReference type="Pfam" id="PF00753">
    <property type="entry name" value="Lactamase_B"/>
    <property type="match status" value="2"/>
</dbReference>
<dbReference type="EMBL" id="JBHSEP010000010">
    <property type="protein sequence ID" value="MFC4599521.1"/>
    <property type="molecule type" value="Genomic_DNA"/>
</dbReference>
<evidence type="ECO:0000259" key="4">
    <source>
        <dbReference type="SMART" id="SM00849"/>
    </source>
</evidence>
<evidence type="ECO:0000313" key="5">
    <source>
        <dbReference type="EMBL" id="MFC4599521.1"/>
    </source>
</evidence>
<dbReference type="InterPro" id="IPR018905">
    <property type="entry name" value="A-galactase_NEW3"/>
</dbReference>
<feature type="domain" description="Metallo-beta-lactamase" evidence="4">
    <location>
        <begin position="261"/>
        <end position="457"/>
    </location>
</feature>
<reference evidence="6" key="1">
    <citation type="journal article" date="2019" name="Int. J. Syst. Evol. Microbiol.">
        <title>The Global Catalogue of Microorganisms (GCM) 10K type strain sequencing project: providing services to taxonomists for standard genome sequencing and annotation.</title>
        <authorList>
            <consortium name="The Broad Institute Genomics Platform"/>
            <consortium name="The Broad Institute Genome Sequencing Center for Infectious Disease"/>
            <person name="Wu L."/>
            <person name="Ma J."/>
        </authorList>
    </citation>
    <scope>NUCLEOTIDE SEQUENCE [LARGE SCALE GENOMIC DNA]</scope>
    <source>
        <strain evidence="6">CCUG 49571</strain>
    </source>
</reference>
<comment type="function">
    <text evidence="2">Counteracts the endogenous Pycsar antiviral defense system. Phosphodiesterase that enables metal-dependent hydrolysis of host cyclic nucleotide Pycsar defense signals such as cCMP and cUMP.</text>
</comment>
<feature type="domain" description="Metallo-beta-lactamase" evidence="4">
    <location>
        <begin position="14"/>
        <end position="207"/>
    </location>
</feature>
<dbReference type="CDD" id="cd06262">
    <property type="entry name" value="metallo-hydrolase-like_MBL-fold"/>
    <property type="match status" value="1"/>
</dbReference>
<organism evidence="5 6">
    <name type="scientific">Cohnella hongkongensis</name>
    <dbReference type="NCBI Taxonomy" id="178337"/>
    <lineage>
        <taxon>Bacteria</taxon>
        <taxon>Bacillati</taxon>
        <taxon>Bacillota</taxon>
        <taxon>Bacilli</taxon>
        <taxon>Bacillales</taxon>
        <taxon>Paenibacillaceae</taxon>
        <taxon>Cohnella</taxon>
    </lineage>
</organism>
<dbReference type="Proteomes" id="UP001596028">
    <property type="component" value="Unassembled WGS sequence"/>
</dbReference>
<dbReference type="SMART" id="SM00849">
    <property type="entry name" value="Lactamase_B"/>
    <property type="match status" value="2"/>
</dbReference>
<dbReference type="InterPro" id="IPR001279">
    <property type="entry name" value="Metallo-B-lactamas"/>
</dbReference>
<comment type="catalytic activity">
    <reaction evidence="1">
        <text>3',5'-cyclic CMP + H2O = CMP + H(+)</text>
        <dbReference type="Rhea" id="RHEA:72675"/>
        <dbReference type="ChEBI" id="CHEBI:15377"/>
        <dbReference type="ChEBI" id="CHEBI:15378"/>
        <dbReference type="ChEBI" id="CHEBI:58003"/>
        <dbReference type="ChEBI" id="CHEBI:60377"/>
    </reaction>
    <physiologicalReaction direction="left-to-right" evidence="1">
        <dbReference type="Rhea" id="RHEA:72676"/>
    </physiologicalReaction>
</comment>
<accession>A0ABV9FFI6</accession>
<sequence>MIRLSERLYVFRDTCNVYAIVDGPEAALIDFGDGGVLDELRRIGVRRVTQIMMTHHHRDQGQGLPKAAAAGIPIFVPHAEQDLFARVDEHWQAREIRNHYNTRQDRFSLLEPVPVAGTLKDYETVRAGGIPLLVLPTPGHTTGSISLLAEIDGRKVAFTGDLIAAPGKVWSLSATQWTYNGAEGVPASVASLLDLGDRDVELLLPSHGEPIDEPKAAIGLLTERLIRLLRGRRQNPRLLELRERPYERVLPHLLKSRASLSNYYVLLSDSGRALFIDFGYDFLTGIPAGSDRASRRPWLYSIGKLKSEYGVRSVDAVLLTHYHDDHVAGCNLLRDVEGAEVWAAANFADVLERPADYDLPCLWYDPIPVDRIVPLGEPIRWEGYEITLHEQPGHTLYAVAIAFEADGKRVLAIGDQYQGDEGLLWNYVYQNRFQYEDYERSAALYEELRPDVLVSGHWDPVWVEAGYWERLRENGRMLARLHRELLPTDEADFGAEGFAARISPYRIEAEAGTTIDVRVEALNPLPVEEDVRVRLALPAGWTASRAEQVVRLPPGGRADVVCSVGIPEGAGGRRIRIAADVTAGSRRLGQQAEALVTIITKSEE</sequence>
<protein>
    <submittedName>
        <fullName evidence="5">MBL fold metallo-hydrolase</fullName>
    </submittedName>
</protein>
<dbReference type="Pfam" id="PF10633">
    <property type="entry name" value="NPCBM_assoc"/>
    <property type="match status" value="1"/>
</dbReference>
<evidence type="ECO:0000313" key="6">
    <source>
        <dbReference type="Proteomes" id="UP001596028"/>
    </source>
</evidence>
<proteinExistence type="predicted"/>
<keyword evidence="6" id="KW-1185">Reference proteome</keyword>
<evidence type="ECO:0000256" key="1">
    <source>
        <dbReference type="ARBA" id="ARBA00034221"/>
    </source>
</evidence>
<dbReference type="RefSeq" id="WP_378097476.1">
    <property type="nucleotide sequence ID" value="NZ_JBHSEP010000010.1"/>
</dbReference>
<gene>
    <name evidence="5" type="ORF">ACFO3S_14820</name>
</gene>
<comment type="catalytic activity">
    <reaction evidence="3">
        <text>3',5'-cyclic UMP + H2O = UMP + H(+)</text>
        <dbReference type="Rhea" id="RHEA:70575"/>
        <dbReference type="ChEBI" id="CHEBI:15377"/>
        <dbReference type="ChEBI" id="CHEBI:15378"/>
        <dbReference type="ChEBI" id="CHEBI:57865"/>
        <dbReference type="ChEBI" id="CHEBI:184387"/>
    </reaction>
    <physiologicalReaction direction="left-to-right" evidence="3">
        <dbReference type="Rhea" id="RHEA:70576"/>
    </physiologicalReaction>
</comment>
<dbReference type="InterPro" id="IPR050855">
    <property type="entry name" value="NDM-1-like"/>
</dbReference>